<protein>
    <submittedName>
        <fullName evidence="1">Uncharacterized protein</fullName>
    </submittedName>
</protein>
<comment type="caution">
    <text evidence="1">The sequence shown here is derived from an EMBL/GenBank/DDBJ whole genome shotgun (WGS) entry which is preliminary data.</text>
</comment>
<keyword evidence="2" id="KW-1185">Reference proteome</keyword>
<gene>
    <name evidence="1" type="ORF">KTS37_15710</name>
</gene>
<dbReference type="GeneID" id="300247628"/>
<sequence length="45" mass="5556">MNPRRIRFLLLPNAETIKQVTEERVEGDWRELRVEVIDYFEYSDE</sequence>
<dbReference type="EMBL" id="JAHQXE010000005">
    <property type="protein sequence ID" value="MBV0903236.1"/>
    <property type="molecule type" value="Genomic_DNA"/>
</dbReference>
<evidence type="ECO:0000313" key="1">
    <source>
        <dbReference type="EMBL" id="MBV0903236.1"/>
    </source>
</evidence>
<name>A0AA41KIV0_9EURY</name>
<proteinExistence type="predicted"/>
<dbReference type="Proteomes" id="UP001166304">
    <property type="component" value="Unassembled WGS sequence"/>
</dbReference>
<organism evidence="1 2">
    <name type="scientific">Haloarcula salina</name>
    <dbReference type="NCBI Taxonomy" id="1429914"/>
    <lineage>
        <taxon>Archaea</taxon>
        <taxon>Methanobacteriati</taxon>
        <taxon>Methanobacteriota</taxon>
        <taxon>Stenosarchaea group</taxon>
        <taxon>Halobacteria</taxon>
        <taxon>Halobacteriales</taxon>
        <taxon>Haloarculaceae</taxon>
        <taxon>Haloarcula</taxon>
    </lineage>
</organism>
<dbReference type="RefSeq" id="WP_162413981.1">
    <property type="nucleotide sequence ID" value="NZ_CP187146.1"/>
</dbReference>
<accession>A0AA41KIV0</accession>
<reference evidence="1" key="1">
    <citation type="submission" date="2021-06" db="EMBL/GenBank/DDBJ databases">
        <title>New haloarchaea isolates fom saline soil.</title>
        <authorList>
            <person name="Duran-Viseras A."/>
            <person name="Sanchez-Porro C.S."/>
            <person name="Ventosa A."/>
        </authorList>
    </citation>
    <scope>NUCLEOTIDE SEQUENCE</scope>
    <source>
        <strain evidence="1">JCM 18369</strain>
    </source>
</reference>
<evidence type="ECO:0000313" key="2">
    <source>
        <dbReference type="Proteomes" id="UP001166304"/>
    </source>
</evidence>
<dbReference type="AlphaFoldDB" id="A0AA41KIV0"/>